<proteinExistence type="predicted"/>
<protein>
    <submittedName>
        <fullName evidence="2">Uncharacterized protein</fullName>
    </submittedName>
</protein>
<feature type="compositionally biased region" description="Low complexity" evidence="1">
    <location>
        <begin position="36"/>
        <end position="64"/>
    </location>
</feature>
<feature type="compositionally biased region" description="Low complexity" evidence="1">
    <location>
        <begin position="8"/>
        <end position="21"/>
    </location>
</feature>
<keyword evidence="3" id="KW-1185">Reference proteome</keyword>
<name>A0ABV0UL71_9TELE</name>
<gene>
    <name evidence="2" type="ORF">ILYODFUR_029694</name>
</gene>
<evidence type="ECO:0000313" key="2">
    <source>
        <dbReference type="EMBL" id="MEQ2245604.1"/>
    </source>
</evidence>
<comment type="caution">
    <text evidence="2">The sequence shown here is derived from an EMBL/GenBank/DDBJ whole genome shotgun (WGS) entry which is preliminary data.</text>
</comment>
<feature type="region of interest" description="Disordered" evidence="1">
    <location>
        <begin position="1"/>
        <end position="92"/>
    </location>
</feature>
<evidence type="ECO:0000313" key="3">
    <source>
        <dbReference type="Proteomes" id="UP001482620"/>
    </source>
</evidence>
<evidence type="ECO:0000256" key="1">
    <source>
        <dbReference type="SAM" id="MobiDB-lite"/>
    </source>
</evidence>
<dbReference type="Proteomes" id="UP001482620">
    <property type="component" value="Unassembled WGS sequence"/>
</dbReference>
<feature type="non-terminal residue" evidence="2">
    <location>
        <position position="1"/>
    </location>
</feature>
<sequence>TGTTDQNSTSSQSIESSRTEQPSSQQPHCISLVPVSTPRSTSSSTSSLGSSSSTTKESHSNSTSHQVYPTTNMEKATTKPTEVQYESTETTNSSLYASSANLGQTNTSTLSVSQNSTVFFRHSPRVVVLKPLVFNYPVVNHTMFLSNDTGEKRQN</sequence>
<feature type="compositionally biased region" description="Polar residues" evidence="1">
    <location>
        <begin position="65"/>
        <end position="92"/>
    </location>
</feature>
<dbReference type="EMBL" id="JAHRIQ010073778">
    <property type="protein sequence ID" value="MEQ2245604.1"/>
    <property type="molecule type" value="Genomic_DNA"/>
</dbReference>
<accession>A0ABV0UL71</accession>
<organism evidence="2 3">
    <name type="scientific">Ilyodon furcidens</name>
    <name type="common">goldbreast splitfin</name>
    <dbReference type="NCBI Taxonomy" id="33524"/>
    <lineage>
        <taxon>Eukaryota</taxon>
        <taxon>Metazoa</taxon>
        <taxon>Chordata</taxon>
        <taxon>Craniata</taxon>
        <taxon>Vertebrata</taxon>
        <taxon>Euteleostomi</taxon>
        <taxon>Actinopterygii</taxon>
        <taxon>Neopterygii</taxon>
        <taxon>Teleostei</taxon>
        <taxon>Neoteleostei</taxon>
        <taxon>Acanthomorphata</taxon>
        <taxon>Ovalentaria</taxon>
        <taxon>Atherinomorphae</taxon>
        <taxon>Cyprinodontiformes</taxon>
        <taxon>Goodeidae</taxon>
        <taxon>Ilyodon</taxon>
    </lineage>
</organism>
<reference evidence="2 3" key="1">
    <citation type="submission" date="2021-06" db="EMBL/GenBank/DDBJ databases">
        <authorList>
            <person name="Palmer J.M."/>
        </authorList>
    </citation>
    <scope>NUCLEOTIDE SEQUENCE [LARGE SCALE GENOMIC DNA]</scope>
    <source>
        <strain evidence="3">if_2019</strain>
        <tissue evidence="2">Muscle</tissue>
    </source>
</reference>